<evidence type="ECO:0000313" key="1">
    <source>
        <dbReference type="EMBL" id="KRV48616.1"/>
    </source>
</evidence>
<gene>
    <name evidence="1" type="ORF">AQ490_24040</name>
</gene>
<protein>
    <submittedName>
        <fullName evidence="1">Uncharacterized protein</fullName>
    </submittedName>
</protein>
<sequence length="122" mass="12935">MDVFRSSGDFDNTSIGRCVLPAGVPAGKRLVIETVTGHYYADGGVLGPAYMDANGVRYGFPWTQCGSLGHDTGDRRFYGFTHQVRLYVDGPATLQFDAYGAAGGTGQPSGGYSVTGYLEPLL</sequence>
<organism evidence="1 2">
    <name type="scientific">Wenjunlia vitaminophila</name>
    <name type="common">Streptomyces vitaminophilus</name>
    <dbReference type="NCBI Taxonomy" id="76728"/>
    <lineage>
        <taxon>Bacteria</taxon>
        <taxon>Bacillati</taxon>
        <taxon>Actinomycetota</taxon>
        <taxon>Actinomycetes</taxon>
        <taxon>Kitasatosporales</taxon>
        <taxon>Streptomycetaceae</taxon>
        <taxon>Wenjunlia</taxon>
    </lineage>
</organism>
<name>A0A0T6LRI8_WENVI</name>
<dbReference type="AlphaFoldDB" id="A0A0T6LRI8"/>
<dbReference type="RefSeq" id="WP_018386353.1">
    <property type="nucleotide sequence ID" value="NZ_LLZU01000020.1"/>
</dbReference>
<proteinExistence type="predicted"/>
<evidence type="ECO:0000313" key="2">
    <source>
        <dbReference type="Proteomes" id="UP000050867"/>
    </source>
</evidence>
<reference evidence="1 2" key="1">
    <citation type="submission" date="2015-10" db="EMBL/GenBank/DDBJ databases">
        <title>Draft genome sequence of pyrrolomycin-producing Streptomyces vitaminophilus.</title>
        <authorList>
            <person name="Graham D.E."/>
            <person name="Mahan K.M."/>
            <person name="Klingeman D.M."/>
            <person name="Hettich R.L."/>
            <person name="Parry R.J."/>
        </authorList>
    </citation>
    <scope>NUCLEOTIDE SEQUENCE [LARGE SCALE GENOMIC DNA]</scope>
    <source>
        <strain evidence="1 2">ATCC 31673</strain>
    </source>
</reference>
<keyword evidence="2" id="KW-1185">Reference proteome</keyword>
<comment type="caution">
    <text evidence="1">The sequence shown here is derived from an EMBL/GenBank/DDBJ whole genome shotgun (WGS) entry which is preliminary data.</text>
</comment>
<dbReference type="Proteomes" id="UP000050867">
    <property type="component" value="Unassembled WGS sequence"/>
</dbReference>
<dbReference type="EMBL" id="LLZU01000020">
    <property type="protein sequence ID" value="KRV48616.1"/>
    <property type="molecule type" value="Genomic_DNA"/>
</dbReference>
<accession>A0A0T6LRI8</accession>